<dbReference type="VEuPathDB" id="ToxoDB:cyc_03500"/>
<evidence type="ECO:0000313" key="2">
    <source>
        <dbReference type="EMBL" id="OEH73902.1"/>
    </source>
</evidence>
<reference evidence="2 3" key="1">
    <citation type="journal article" date="2016" name="BMC Genomics">
        <title>Comparative genomics reveals Cyclospora cayetanensis possesses coccidia-like metabolism and invasion components but unique surface antigens.</title>
        <authorList>
            <person name="Liu S."/>
            <person name="Wang L."/>
            <person name="Zheng H."/>
            <person name="Xu Z."/>
            <person name="Roellig D.M."/>
            <person name="Li N."/>
            <person name="Frace M.A."/>
            <person name="Tang K."/>
            <person name="Arrowood M.J."/>
            <person name="Moss D.M."/>
            <person name="Zhang L."/>
            <person name="Feng Y."/>
            <person name="Xiao L."/>
        </authorList>
    </citation>
    <scope>NUCLEOTIDE SEQUENCE [LARGE SCALE GENOMIC DNA]</scope>
    <source>
        <strain evidence="2 3">CHN_HEN01</strain>
    </source>
</reference>
<feature type="compositionally biased region" description="Pro residues" evidence="1">
    <location>
        <begin position="34"/>
        <end position="44"/>
    </location>
</feature>
<keyword evidence="3" id="KW-1185">Reference proteome</keyword>
<feature type="compositionally biased region" description="Polar residues" evidence="1">
    <location>
        <begin position="71"/>
        <end position="89"/>
    </location>
</feature>
<dbReference type="AlphaFoldDB" id="A0A1D3CRW9"/>
<comment type="caution">
    <text evidence="2">The sequence shown here is derived from an EMBL/GenBank/DDBJ whole genome shotgun (WGS) entry which is preliminary data.</text>
</comment>
<dbReference type="Proteomes" id="UP000095192">
    <property type="component" value="Unassembled WGS sequence"/>
</dbReference>
<feature type="region of interest" description="Disordered" evidence="1">
    <location>
        <begin position="61"/>
        <end position="92"/>
    </location>
</feature>
<accession>A0A1D3CRW9</accession>
<sequence>MQRQTLPLPLLFVAELRGSSSSSAPDRRVHDTQQPPPPSGPFQPQPSALERIIHQKYREIPSMAPPLGPHSHSNNCQEPATDSTLQTPAVSGRSPIKCSPYFGRQCGIIAILFDLLRRLDSL</sequence>
<organism evidence="2 3">
    <name type="scientific">Cyclospora cayetanensis</name>
    <dbReference type="NCBI Taxonomy" id="88456"/>
    <lineage>
        <taxon>Eukaryota</taxon>
        <taxon>Sar</taxon>
        <taxon>Alveolata</taxon>
        <taxon>Apicomplexa</taxon>
        <taxon>Conoidasida</taxon>
        <taxon>Coccidia</taxon>
        <taxon>Eucoccidiorida</taxon>
        <taxon>Eimeriorina</taxon>
        <taxon>Eimeriidae</taxon>
        <taxon>Cyclospora</taxon>
    </lineage>
</organism>
<protein>
    <submittedName>
        <fullName evidence="2">Uncharacterized protein</fullName>
    </submittedName>
</protein>
<gene>
    <name evidence="2" type="ORF">cyc_03500</name>
</gene>
<dbReference type="InParanoid" id="A0A1D3CRW9"/>
<proteinExistence type="predicted"/>
<evidence type="ECO:0000313" key="3">
    <source>
        <dbReference type="Proteomes" id="UP000095192"/>
    </source>
</evidence>
<dbReference type="EMBL" id="JROU02002205">
    <property type="protein sequence ID" value="OEH73902.1"/>
    <property type="molecule type" value="Genomic_DNA"/>
</dbReference>
<name>A0A1D3CRW9_9EIME</name>
<evidence type="ECO:0000256" key="1">
    <source>
        <dbReference type="SAM" id="MobiDB-lite"/>
    </source>
</evidence>
<feature type="region of interest" description="Disordered" evidence="1">
    <location>
        <begin position="17"/>
        <end position="47"/>
    </location>
</feature>